<proteinExistence type="predicted"/>
<sequence>MATTKRSREESISEADMPRVGSPLDRSEAPPQVHTPKYTQLEPQSKEAITIRCTLPPHKPTSFTTYRDYETHYSKLHANRCSECQKNFPSDHFLELHLAENHDPIVATRRDRGDKTYACFVEGCDKLCRDWKKRSFHLIDKHLFPKNYDFLIVNNGIDGRRSMLRPGVDAQGHRRSSRGRRGSSSTEATQSTEATSVSQQTDASELTPRAAEKEVKPKQDLLLDSVTKSMSSLQFVPRSITFGKRKGKSGFAKS</sequence>
<feature type="compositionally biased region" description="Basic and acidic residues" evidence="1">
    <location>
        <begin position="210"/>
        <end position="221"/>
    </location>
</feature>
<evidence type="ECO:0000313" key="3">
    <source>
        <dbReference type="EMBL" id="KJX98081.1"/>
    </source>
</evidence>
<evidence type="ECO:0000256" key="1">
    <source>
        <dbReference type="SAM" id="MobiDB-lite"/>
    </source>
</evidence>
<dbReference type="EMBL" id="LAFY01000430">
    <property type="protein sequence ID" value="KJX98081.1"/>
    <property type="molecule type" value="Genomic_DNA"/>
</dbReference>
<dbReference type="AlphaFoldDB" id="A0A0F4GL17"/>
<feature type="compositionally biased region" description="Basic and acidic residues" evidence="1">
    <location>
        <begin position="1"/>
        <end position="11"/>
    </location>
</feature>
<name>A0A0F4GL17_9PEZI</name>
<dbReference type="Proteomes" id="UP000033647">
    <property type="component" value="Unassembled WGS sequence"/>
</dbReference>
<evidence type="ECO:0000313" key="4">
    <source>
        <dbReference type="Proteomes" id="UP000033647"/>
    </source>
</evidence>
<gene>
    <name evidence="3" type="ORF">TI39_contig438g00003</name>
</gene>
<dbReference type="SMART" id="SM00355">
    <property type="entry name" value="ZnF_C2H2"/>
    <property type="match status" value="2"/>
</dbReference>
<feature type="compositionally biased region" description="Low complexity" evidence="1">
    <location>
        <begin position="182"/>
        <end position="201"/>
    </location>
</feature>
<dbReference type="PANTHER" id="PTHR21354:SF0">
    <property type="entry name" value="ZINC FINGER PROTEIN 511"/>
    <property type="match status" value="1"/>
</dbReference>
<organism evidence="3 4">
    <name type="scientific">Zymoseptoria brevis</name>
    <dbReference type="NCBI Taxonomy" id="1047168"/>
    <lineage>
        <taxon>Eukaryota</taxon>
        <taxon>Fungi</taxon>
        <taxon>Dikarya</taxon>
        <taxon>Ascomycota</taxon>
        <taxon>Pezizomycotina</taxon>
        <taxon>Dothideomycetes</taxon>
        <taxon>Dothideomycetidae</taxon>
        <taxon>Mycosphaerellales</taxon>
        <taxon>Mycosphaerellaceae</taxon>
        <taxon>Zymoseptoria</taxon>
    </lineage>
</organism>
<keyword evidence="4" id="KW-1185">Reference proteome</keyword>
<dbReference type="PANTHER" id="PTHR21354">
    <property type="entry name" value="ZINC FINGER PROTEIN 511"/>
    <property type="match status" value="1"/>
</dbReference>
<dbReference type="PROSITE" id="PS00028">
    <property type="entry name" value="ZINC_FINGER_C2H2_1"/>
    <property type="match status" value="1"/>
</dbReference>
<dbReference type="InterPro" id="IPR039258">
    <property type="entry name" value="ZNF511"/>
</dbReference>
<feature type="domain" description="C2H2-type" evidence="2">
    <location>
        <begin position="81"/>
        <end position="102"/>
    </location>
</feature>
<reference evidence="3 4" key="1">
    <citation type="submission" date="2015-03" db="EMBL/GenBank/DDBJ databases">
        <title>RNA-seq based gene annotation and comparative genomics of four Zymoseptoria species reveal species-specific pathogenicity related genes and transposable element activity.</title>
        <authorList>
            <person name="Grandaubert J."/>
            <person name="Bhattacharyya A."/>
            <person name="Stukenbrock E.H."/>
        </authorList>
    </citation>
    <scope>NUCLEOTIDE SEQUENCE [LARGE SCALE GENOMIC DNA]</scope>
    <source>
        <strain evidence="3 4">Zb18110</strain>
    </source>
</reference>
<protein>
    <submittedName>
        <fullName evidence="3">C2H2 type zinc finger domain protein</fullName>
    </submittedName>
</protein>
<dbReference type="OrthoDB" id="18440at2759"/>
<dbReference type="InterPro" id="IPR013087">
    <property type="entry name" value="Znf_C2H2_type"/>
</dbReference>
<evidence type="ECO:0000259" key="2">
    <source>
        <dbReference type="PROSITE" id="PS00028"/>
    </source>
</evidence>
<feature type="region of interest" description="Disordered" evidence="1">
    <location>
        <begin position="1"/>
        <end position="41"/>
    </location>
</feature>
<accession>A0A0F4GL17</accession>
<comment type="caution">
    <text evidence="3">The sequence shown here is derived from an EMBL/GenBank/DDBJ whole genome shotgun (WGS) entry which is preliminary data.</text>
</comment>
<feature type="region of interest" description="Disordered" evidence="1">
    <location>
        <begin position="163"/>
        <end position="221"/>
    </location>
</feature>